<dbReference type="RefSeq" id="WP_103956260.1">
    <property type="nucleotide sequence ID" value="NZ_FNVT01000003.1"/>
</dbReference>
<dbReference type="EMBL" id="FNVT01000003">
    <property type="protein sequence ID" value="SEG63710.1"/>
    <property type="molecule type" value="Genomic_DNA"/>
</dbReference>
<keyword evidence="1" id="KW-1133">Transmembrane helix</keyword>
<reference evidence="2 3" key="1">
    <citation type="submission" date="2016-10" db="EMBL/GenBank/DDBJ databases">
        <authorList>
            <person name="de Groot N.N."/>
        </authorList>
    </citation>
    <scope>NUCLEOTIDE SEQUENCE [LARGE SCALE GENOMIC DNA]</scope>
    <source>
        <strain evidence="2 3">CGMCC 4.7037</strain>
    </source>
</reference>
<feature type="transmembrane region" description="Helical" evidence="1">
    <location>
        <begin position="50"/>
        <end position="67"/>
    </location>
</feature>
<protein>
    <submittedName>
        <fullName evidence="2">Uncharacterized protein</fullName>
    </submittedName>
</protein>
<name>A0A1H6BST1_9ACTN</name>
<evidence type="ECO:0000313" key="3">
    <source>
        <dbReference type="Proteomes" id="UP000236732"/>
    </source>
</evidence>
<feature type="transmembrane region" description="Helical" evidence="1">
    <location>
        <begin position="20"/>
        <end position="38"/>
    </location>
</feature>
<organism evidence="2 3">
    <name type="scientific">Nonomuraea solani</name>
    <dbReference type="NCBI Taxonomy" id="1144553"/>
    <lineage>
        <taxon>Bacteria</taxon>
        <taxon>Bacillati</taxon>
        <taxon>Actinomycetota</taxon>
        <taxon>Actinomycetes</taxon>
        <taxon>Streptosporangiales</taxon>
        <taxon>Streptosporangiaceae</taxon>
        <taxon>Nonomuraea</taxon>
    </lineage>
</organism>
<sequence length="74" mass="8144">MGSHRCLAVWATVAARDARWALASAIYVWTGLALFQFGGGDVTWHSTRDFLYWGGSSLLVLISFALARRSGRVI</sequence>
<dbReference type="Proteomes" id="UP000236732">
    <property type="component" value="Unassembled WGS sequence"/>
</dbReference>
<accession>A0A1H6BST1</accession>
<keyword evidence="3" id="KW-1185">Reference proteome</keyword>
<evidence type="ECO:0000313" key="2">
    <source>
        <dbReference type="EMBL" id="SEG63710.1"/>
    </source>
</evidence>
<proteinExistence type="predicted"/>
<keyword evidence="1" id="KW-0812">Transmembrane</keyword>
<keyword evidence="1" id="KW-0472">Membrane</keyword>
<evidence type="ECO:0000256" key="1">
    <source>
        <dbReference type="SAM" id="Phobius"/>
    </source>
</evidence>
<dbReference type="AlphaFoldDB" id="A0A1H6BST1"/>
<gene>
    <name evidence="2" type="ORF">SAMN05444920_103616</name>
</gene>